<dbReference type="NCBIfam" id="TIGR00338">
    <property type="entry name" value="serB"/>
    <property type="match status" value="1"/>
</dbReference>
<comment type="catalytic activity">
    <reaction evidence="12">
        <text>O-phospho-D-serine + H2O = D-serine + phosphate</text>
        <dbReference type="Rhea" id="RHEA:24873"/>
        <dbReference type="ChEBI" id="CHEBI:15377"/>
        <dbReference type="ChEBI" id="CHEBI:35247"/>
        <dbReference type="ChEBI" id="CHEBI:43474"/>
        <dbReference type="ChEBI" id="CHEBI:58680"/>
        <dbReference type="EC" id="3.1.3.3"/>
    </reaction>
</comment>
<keyword evidence="8" id="KW-0460">Magnesium</keyword>
<feature type="domain" description="Phosphoserine phosphatase ACT" evidence="13">
    <location>
        <begin position="98"/>
        <end position="169"/>
    </location>
</feature>
<evidence type="ECO:0000256" key="3">
    <source>
        <dbReference type="ARBA" id="ARBA00009184"/>
    </source>
</evidence>
<dbReference type="Pfam" id="PF13740">
    <property type="entry name" value="ACT_6"/>
    <property type="match status" value="1"/>
</dbReference>
<dbReference type="SFLD" id="SFLDF00029">
    <property type="entry name" value="phosphoserine_phosphatase"/>
    <property type="match status" value="1"/>
</dbReference>
<keyword evidence="6" id="KW-0479">Metal-binding</keyword>
<dbReference type="Proteomes" id="UP001500618">
    <property type="component" value="Unassembled WGS sequence"/>
</dbReference>
<evidence type="ECO:0000256" key="2">
    <source>
        <dbReference type="ARBA" id="ARBA00005135"/>
    </source>
</evidence>
<evidence type="ECO:0000259" key="13">
    <source>
        <dbReference type="Pfam" id="PF21086"/>
    </source>
</evidence>
<dbReference type="InterPro" id="IPR050582">
    <property type="entry name" value="HAD-like_SerB"/>
</dbReference>
<dbReference type="PANTHER" id="PTHR43344">
    <property type="entry name" value="PHOSPHOSERINE PHOSPHATASE"/>
    <property type="match status" value="1"/>
</dbReference>
<dbReference type="PANTHER" id="PTHR43344:SF2">
    <property type="entry name" value="PHOSPHOSERINE PHOSPHATASE"/>
    <property type="match status" value="1"/>
</dbReference>
<dbReference type="RefSeq" id="WP_344309132.1">
    <property type="nucleotide sequence ID" value="NZ_BAAANY010000008.1"/>
</dbReference>
<dbReference type="InterPro" id="IPR023214">
    <property type="entry name" value="HAD_sf"/>
</dbReference>
<evidence type="ECO:0000256" key="6">
    <source>
        <dbReference type="ARBA" id="ARBA00022723"/>
    </source>
</evidence>
<dbReference type="SFLD" id="SFLDG01136">
    <property type="entry name" value="C1.6:_Phosphoserine_Phosphatas"/>
    <property type="match status" value="1"/>
</dbReference>
<comment type="caution">
    <text evidence="14">The sequence shown here is derived from an EMBL/GenBank/DDBJ whole genome shotgun (WGS) entry which is preliminary data.</text>
</comment>
<comment type="similarity">
    <text evidence="3">Belongs to the HAD-like hydrolase superfamily. SerB family.</text>
</comment>
<evidence type="ECO:0000256" key="4">
    <source>
        <dbReference type="ARBA" id="ARBA00012640"/>
    </source>
</evidence>
<dbReference type="SFLD" id="SFLDG01137">
    <property type="entry name" value="C1.6.1:_Phosphoserine_Phosphat"/>
    <property type="match status" value="1"/>
</dbReference>
<dbReference type="SUPFAM" id="SSF56784">
    <property type="entry name" value="HAD-like"/>
    <property type="match status" value="1"/>
</dbReference>
<evidence type="ECO:0000313" key="14">
    <source>
        <dbReference type="EMBL" id="GAA1670259.1"/>
    </source>
</evidence>
<keyword evidence="9" id="KW-0718">Serine biosynthesis</keyword>
<evidence type="ECO:0000256" key="12">
    <source>
        <dbReference type="ARBA" id="ARBA00048523"/>
    </source>
</evidence>
<organism evidence="14 15">
    <name type="scientific">Fodinicola feengrottensis</name>
    <dbReference type="NCBI Taxonomy" id="435914"/>
    <lineage>
        <taxon>Bacteria</taxon>
        <taxon>Bacillati</taxon>
        <taxon>Actinomycetota</taxon>
        <taxon>Actinomycetes</taxon>
        <taxon>Mycobacteriales</taxon>
        <taxon>Fodinicola</taxon>
    </lineage>
</organism>
<dbReference type="NCBIfam" id="TIGR01488">
    <property type="entry name" value="HAD-SF-IB"/>
    <property type="match status" value="1"/>
</dbReference>
<dbReference type="Gene3D" id="3.40.50.1000">
    <property type="entry name" value="HAD superfamily/HAD-like"/>
    <property type="match status" value="1"/>
</dbReference>
<dbReference type="EC" id="3.1.3.3" evidence="4"/>
<proteinExistence type="inferred from homology"/>
<comment type="catalytic activity">
    <reaction evidence="11">
        <text>O-phospho-L-serine + H2O = L-serine + phosphate</text>
        <dbReference type="Rhea" id="RHEA:21208"/>
        <dbReference type="ChEBI" id="CHEBI:15377"/>
        <dbReference type="ChEBI" id="CHEBI:33384"/>
        <dbReference type="ChEBI" id="CHEBI:43474"/>
        <dbReference type="ChEBI" id="CHEBI:57524"/>
        <dbReference type="EC" id="3.1.3.3"/>
    </reaction>
</comment>
<dbReference type="InterPro" id="IPR049148">
    <property type="entry name" value="PSP_ACT"/>
</dbReference>
<dbReference type="Pfam" id="PF00702">
    <property type="entry name" value="Hydrolase"/>
    <property type="match status" value="1"/>
</dbReference>
<dbReference type="InterPro" id="IPR004469">
    <property type="entry name" value="PSP"/>
</dbReference>
<reference evidence="14 15" key="1">
    <citation type="journal article" date="2019" name="Int. J. Syst. Evol. Microbiol.">
        <title>The Global Catalogue of Microorganisms (GCM) 10K type strain sequencing project: providing services to taxonomists for standard genome sequencing and annotation.</title>
        <authorList>
            <consortium name="The Broad Institute Genomics Platform"/>
            <consortium name="The Broad Institute Genome Sequencing Center for Infectious Disease"/>
            <person name="Wu L."/>
            <person name="Ma J."/>
        </authorList>
    </citation>
    <scope>NUCLEOTIDE SEQUENCE [LARGE SCALE GENOMIC DNA]</scope>
    <source>
        <strain evidence="14 15">JCM 14718</strain>
    </source>
</reference>
<dbReference type="CDD" id="cd07500">
    <property type="entry name" value="HAD_PSP"/>
    <property type="match status" value="1"/>
</dbReference>
<dbReference type="SFLD" id="SFLDS00003">
    <property type="entry name" value="Haloacid_Dehalogenase"/>
    <property type="match status" value="1"/>
</dbReference>
<keyword evidence="15" id="KW-1185">Reference proteome</keyword>
<dbReference type="Gene3D" id="3.30.70.260">
    <property type="match status" value="2"/>
</dbReference>
<evidence type="ECO:0000256" key="9">
    <source>
        <dbReference type="ARBA" id="ARBA00023299"/>
    </source>
</evidence>
<keyword evidence="7" id="KW-0378">Hydrolase</keyword>
<comment type="cofactor">
    <cofactor evidence="1">
        <name>Mg(2+)</name>
        <dbReference type="ChEBI" id="CHEBI:18420"/>
    </cofactor>
</comment>
<evidence type="ECO:0000256" key="10">
    <source>
        <dbReference type="ARBA" id="ARBA00031693"/>
    </source>
</evidence>
<dbReference type="Pfam" id="PF21086">
    <property type="entry name" value="ACT_PSP_2"/>
    <property type="match status" value="1"/>
</dbReference>
<evidence type="ECO:0000256" key="1">
    <source>
        <dbReference type="ARBA" id="ARBA00001946"/>
    </source>
</evidence>
<dbReference type="EMBL" id="BAAANY010000008">
    <property type="protein sequence ID" value="GAA1670259.1"/>
    <property type="molecule type" value="Genomic_DNA"/>
</dbReference>
<comment type="pathway">
    <text evidence="2">Amino-acid biosynthesis; L-serine biosynthesis; L-serine from 3-phospho-D-glycerate: step 3/3.</text>
</comment>
<protein>
    <recommendedName>
        <fullName evidence="4">phosphoserine phosphatase</fullName>
        <ecNumber evidence="4">3.1.3.3</ecNumber>
    </recommendedName>
    <alternativeName>
        <fullName evidence="10">O-phosphoserine phosphohydrolase</fullName>
    </alternativeName>
</protein>
<evidence type="ECO:0000313" key="15">
    <source>
        <dbReference type="Proteomes" id="UP001500618"/>
    </source>
</evidence>
<evidence type="ECO:0000256" key="5">
    <source>
        <dbReference type="ARBA" id="ARBA00022605"/>
    </source>
</evidence>
<evidence type="ECO:0000256" key="7">
    <source>
        <dbReference type="ARBA" id="ARBA00022801"/>
    </source>
</evidence>
<dbReference type="InterPro" id="IPR036412">
    <property type="entry name" value="HAD-like_sf"/>
</dbReference>
<accession>A0ABN2GF69</accession>
<gene>
    <name evidence="14" type="primary">serB</name>
    <name evidence="14" type="ORF">GCM10009765_19580</name>
</gene>
<evidence type="ECO:0000256" key="8">
    <source>
        <dbReference type="ARBA" id="ARBA00022842"/>
    </source>
</evidence>
<keyword evidence="5" id="KW-0028">Amino-acid biosynthesis</keyword>
<sequence length="397" mass="41528">MAEPIRVVCTVTGADRPGVTATLFEALTAYESERVEVRDVEQVVLRGKLVLGVSLAVHGDAGALAGHLHKTCGRLGLTAEVLIGGPATPSVEQPRRQHVILLGRPLTAPAMAGAAARIAELGGNIDRITRLSKYPVTSLELIVSGVDGPHLRAALAESAKATGTDLAVEPAGLARRATRLVVFDVDSTLITGEVIEMLAEYAGRREEVAKVTEQAMRGELDFGASLKARVAELKGLDASVIDAVRHDLQLTPGARTLVRTLKRMGYLCGVVSGGFTQVTDQLVADLGLDFSAANTLEIVDGRLTGEVVGEIVDRPGKATALRNFAEKAGIPMSQTVAVGDGANDIDMISAAGLGIAFNAKPALRAVADTSLNQPYLDAILFFLGISRDEVEEADAGS</sequence>
<evidence type="ECO:0000256" key="11">
    <source>
        <dbReference type="ARBA" id="ARBA00048138"/>
    </source>
</evidence>
<name>A0ABN2GF69_9ACTN</name>